<dbReference type="AlphaFoldDB" id="A0A9P6JA70"/>
<dbReference type="SUPFAM" id="SSF47473">
    <property type="entry name" value="EF-hand"/>
    <property type="match status" value="1"/>
</dbReference>
<name>A0A9P6JA70_MORAP</name>
<organism evidence="4 5">
    <name type="scientific">Mortierella alpina</name>
    <name type="common">Oleaginous fungus</name>
    <name type="synonym">Mortierella renispora</name>
    <dbReference type="NCBI Taxonomy" id="64518"/>
    <lineage>
        <taxon>Eukaryota</taxon>
        <taxon>Fungi</taxon>
        <taxon>Fungi incertae sedis</taxon>
        <taxon>Mucoromycota</taxon>
        <taxon>Mortierellomycotina</taxon>
        <taxon>Mortierellomycetes</taxon>
        <taxon>Mortierellales</taxon>
        <taxon>Mortierellaceae</taxon>
        <taxon>Mortierella</taxon>
    </lineage>
</organism>
<protein>
    <recommendedName>
        <fullName evidence="3">EF-hand domain-containing protein</fullName>
    </recommendedName>
</protein>
<dbReference type="OrthoDB" id="26525at2759"/>
<keyword evidence="5" id="KW-1185">Reference proteome</keyword>
<dbReference type="PROSITE" id="PS00018">
    <property type="entry name" value="EF_HAND_1"/>
    <property type="match status" value="2"/>
</dbReference>
<reference evidence="4" key="1">
    <citation type="journal article" date="2020" name="Fungal Divers.">
        <title>Resolving the Mortierellaceae phylogeny through synthesis of multi-gene phylogenetics and phylogenomics.</title>
        <authorList>
            <person name="Vandepol N."/>
            <person name="Liber J."/>
            <person name="Desiro A."/>
            <person name="Na H."/>
            <person name="Kennedy M."/>
            <person name="Barry K."/>
            <person name="Grigoriev I.V."/>
            <person name="Miller A.N."/>
            <person name="O'Donnell K."/>
            <person name="Stajich J.E."/>
            <person name="Bonito G."/>
        </authorList>
    </citation>
    <scope>NUCLEOTIDE SEQUENCE</scope>
    <source>
        <strain evidence="4">CK1249</strain>
    </source>
</reference>
<dbReference type="PROSITE" id="PS50222">
    <property type="entry name" value="EF_HAND_2"/>
    <property type="match status" value="2"/>
</dbReference>
<dbReference type="Gene3D" id="1.10.238.10">
    <property type="entry name" value="EF-hand"/>
    <property type="match status" value="1"/>
</dbReference>
<proteinExistence type="predicted"/>
<dbReference type="SMART" id="SM00054">
    <property type="entry name" value="EFh"/>
    <property type="match status" value="2"/>
</dbReference>
<dbReference type="InterPro" id="IPR011992">
    <property type="entry name" value="EF-hand-dom_pair"/>
</dbReference>
<evidence type="ECO:0000259" key="3">
    <source>
        <dbReference type="PROSITE" id="PS50222"/>
    </source>
</evidence>
<gene>
    <name evidence="4" type="ORF">BGZ70_003964</name>
</gene>
<accession>A0A9P6JA70</accession>
<dbReference type="PANTHER" id="PTHR23050">
    <property type="entry name" value="CALCIUM BINDING PROTEIN"/>
    <property type="match status" value="1"/>
</dbReference>
<evidence type="ECO:0000256" key="1">
    <source>
        <dbReference type="ARBA" id="ARBA00022737"/>
    </source>
</evidence>
<evidence type="ECO:0000313" key="5">
    <source>
        <dbReference type="Proteomes" id="UP000738359"/>
    </source>
</evidence>
<dbReference type="Pfam" id="PF13499">
    <property type="entry name" value="EF-hand_7"/>
    <property type="match status" value="1"/>
</dbReference>
<evidence type="ECO:0000256" key="2">
    <source>
        <dbReference type="ARBA" id="ARBA00022837"/>
    </source>
</evidence>
<dbReference type="CDD" id="cd00051">
    <property type="entry name" value="EFh"/>
    <property type="match status" value="1"/>
</dbReference>
<comment type="caution">
    <text evidence="4">The sequence shown here is derived from an EMBL/GenBank/DDBJ whole genome shotgun (WGS) entry which is preliminary data.</text>
</comment>
<dbReference type="Proteomes" id="UP000738359">
    <property type="component" value="Unassembled WGS sequence"/>
</dbReference>
<sequence length="84" mass="9498">MASTQAKLLFTPDEFTNLQKLFESHDANKNGRINAKELRQLIIDTHQDAPSDEIEKAIATFDTDGDGELNFDEFMSIMTHLKAL</sequence>
<keyword evidence="2" id="KW-0106">Calcium</keyword>
<dbReference type="GO" id="GO:0005509">
    <property type="term" value="F:calcium ion binding"/>
    <property type="evidence" value="ECO:0007669"/>
    <property type="project" value="InterPro"/>
</dbReference>
<keyword evidence="1" id="KW-0677">Repeat</keyword>
<dbReference type="InterPro" id="IPR050145">
    <property type="entry name" value="Centrin_CML-like"/>
</dbReference>
<dbReference type="EMBL" id="JAAAHY010000215">
    <property type="protein sequence ID" value="KAF9965853.1"/>
    <property type="molecule type" value="Genomic_DNA"/>
</dbReference>
<feature type="domain" description="EF-hand" evidence="3">
    <location>
        <begin position="13"/>
        <end position="48"/>
    </location>
</feature>
<dbReference type="InterPro" id="IPR002048">
    <property type="entry name" value="EF_hand_dom"/>
</dbReference>
<evidence type="ECO:0000313" key="4">
    <source>
        <dbReference type="EMBL" id="KAF9965853.1"/>
    </source>
</evidence>
<dbReference type="InterPro" id="IPR018247">
    <property type="entry name" value="EF_Hand_1_Ca_BS"/>
</dbReference>
<feature type="domain" description="EF-hand" evidence="3">
    <location>
        <begin position="49"/>
        <end position="84"/>
    </location>
</feature>